<dbReference type="EMBL" id="JBJQND010000001">
    <property type="protein sequence ID" value="KAL3889571.1"/>
    <property type="molecule type" value="Genomic_DNA"/>
</dbReference>
<evidence type="ECO:0000313" key="4">
    <source>
        <dbReference type="Proteomes" id="UP001634394"/>
    </source>
</evidence>
<dbReference type="Gene3D" id="3.10.100.10">
    <property type="entry name" value="Mannose-Binding Protein A, subunit A"/>
    <property type="match status" value="1"/>
</dbReference>
<feature type="non-terminal residue" evidence="3">
    <location>
        <position position="1"/>
    </location>
</feature>
<dbReference type="Pfam" id="PF00059">
    <property type="entry name" value="Lectin_C"/>
    <property type="match status" value="1"/>
</dbReference>
<protein>
    <recommendedName>
        <fullName evidence="2">C-type lectin domain-containing protein</fullName>
    </recommendedName>
</protein>
<dbReference type="InterPro" id="IPR001304">
    <property type="entry name" value="C-type_lectin-like"/>
</dbReference>
<dbReference type="Proteomes" id="UP001634394">
    <property type="component" value="Unassembled WGS sequence"/>
</dbReference>
<organism evidence="3 4">
    <name type="scientific">Sinanodonta woodiana</name>
    <name type="common">Chinese pond mussel</name>
    <name type="synonym">Anodonta woodiana</name>
    <dbReference type="NCBI Taxonomy" id="1069815"/>
    <lineage>
        <taxon>Eukaryota</taxon>
        <taxon>Metazoa</taxon>
        <taxon>Spiralia</taxon>
        <taxon>Lophotrochozoa</taxon>
        <taxon>Mollusca</taxon>
        <taxon>Bivalvia</taxon>
        <taxon>Autobranchia</taxon>
        <taxon>Heteroconchia</taxon>
        <taxon>Palaeoheterodonta</taxon>
        <taxon>Unionida</taxon>
        <taxon>Unionoidea</taxon>
        <taxon>Unionidae</taxon>
        <taxon>Unioninae</taxon>
        <taxon>Sinanodonta</taxon>
    </lineage>
</organism>
<dbReference type="AlphaFoldDB" id="A0ABD3XVC3"/>
<evidence type="ECO:0000259" key="2">
    <source>
        <dbReference type="Pfam" id="PF00059"/>
    </source>
</evidence>
<dbReference type="InterPro" id="IPR016187">
    <property type="entry name" value="CTDL_fold"/>
</dbReference>
<keyword evidence="4" id="KW-1185">Reference proteome</keyword>
<sequence length="75" mass="8386">PTYAGIWDRAKEGTWIGWDGKEVLPFWTPGEPNGGFNENCGCIVSDKDGLQDETCTNNYYFVCCKTVCEQDKVQG</sequence>
<feature type="domain" description="C-type lectin" evidence="2">
    <location>
        <begin position="3"/>
        <end position="63"/>
    </location>
</feature>
<dbReference type="InterPro" id="IPR018378">
    <property type="entry name" value="C-type_lectin_CS"/>
</dbReference>
<reference evidence="3 4" key="1">
    <citation type="submission" date="2024-11" db="EMBL/GenBank/DDBJ databases">
        <title>Chromosome-level genome assembly of the freshwater bivalve Anodonta woodiana.</title>
        <authorList>
            <person name="Chen X."/>
        </authorList>
    </citation>
    <scope>NUCLEOTIDE SEQUENCE [LARGE SCALE GENOMIC DNA]</scope>
    <source>
        <strain evidence="3">MN2024</strain>
        <tissue evidence="3">Gills</tissue>
    </source>
</reference>
<name>A0ABD3XVC3_SINWO</name>
<gene>
    <name evidence="3" type="ORF">ACJMK2_001909</name>
</gene>
<dbReference type="SUPFAM" id="SSF56436">
    <property type="entry name" value="C-type lectin-like"/>
    <property type="match status" value="1"/>
</dbReference>
<comment type="caution">
    <text evidence="3">The sequence shown here is derived from an EMBL/GenBank/DDBJ whole genome shotgun (WGS) entry which is preliminary data.</text>
</comment>
<evidence type="ECO:0000313" key="3">
    <source>
        <dbReference type="EMBL" id="KAL3889571.1"/>
    </source>
</evidence>
<keyword evidence="1" id="KW-1015">Disulfide bond</keyword>
<dbReference type="PROSITE" id="PS00615">
    <property type="entry name" value="C_TYPE_LECTIN_1"/>
    <property type="match status" value="1"/>
</dbReference>
<dbReference type="InterPro" id="IPR016186">
    <property type="entry name" value="C-type_lectin-like/link_sf"/>
</dbReference>
<evidence type="ECO:0000256" key="1">
    <source>
        <dbReference type="ARBA" id="ARBA00023157"/>
    </source>
</evidence>
<proteinExistence type="predicted"/>
<accession>A0ABD3XVC3</accession>